<evidence type="ECO:0000256" key="12">
    <source>
        <dbReference type="SAM" id="MobiDB-lite"/>
    </source>
</evidence>
<dbReference type="SUPFAM" id="SSF57196">
    <property type="entry name" value="EGF/Laminin"/>
    <property type="match status" value="1"/>
</dbReference>
<dbReference type="Proteomes" id="UP001318040">
    <property type="component" value="Chromosome 17"/>
</dbReference>
<dbReference type="Pfam" id="PF07645">
    <property type="entry name" value="EGF_CA"/>
    <property type="match status" value="6"/>
</dbReference>
<reference evidence="15" key="1">
    <citation type="submission" date="2025-08" db="UniProtKB">
        <authorList>
            <consortium name="RefSeq"/>
        </authorList>
    </citation>
    <scope>IDENTIFICATION</scope>
    <source>
        <tissue evidence="15">Sperm</tissue>
    </source>
</reference>
<dbReference type="FunFam" id="2.10.25.10:FF:000038">
    <property type="entry name" value="Fibrillin 2"/>
    <property type="match status" value="1"/>
</dbReference>
<dbReference type="InterPro" id="IPR009030">
    <property type="entry name" value="Growth_fac_rcpt_cys_sf"/>
</dbReference>
<name>A0AAJ7T6A6_PETMA</name>
<keyword evidence="5 11" id="KW-0245">EGF-like domain</keyword>
<gene>
    <name evidence="15" type="primary">LOC116943381</name>
</gene>
<dbReference type="FunFam" id="2.10.25.10:FF:000240">
    <property type="entry name" value="Vitamin K-dependent protein S"/>
    <property type="match status" value="1"/>
</dbReference>
<evidence type="ECO:0000256" key="9">
    <source>
        <dbReference type="ARBA" id="ARBA00023157"/>
    </source>
</evidence>
<feature type="compositionally biased region" description="Pro residues" evidence="12">
    <location>
        <begin position="288"/>
        <end position="305"/>
    </location>
</feature>
<dbReference type="InterPro" id="IPR000742">
    <property type="entry name" value="EGF"/>
</dbReference>
<dbReference type="FunFam" id="2.10.25.10:FF:000005">
    <property type="entry name" value="Fibrillin 2"/>
    <property type="match status" value="1"/>
</dbReference>
<dbReference type="InterPro" id="IPR055088">
    <property type="entry name" value="Fibulin_C"/>
</dbReference>
<dbReference type="Pfam" id="PF22914">
    <property type="entry name" value="Fibulin_C"/>
    <property type="match status" value="1"/>
</dbReference>
<keyword evidence="8" id="KW-0106">Calcium</keyword>
<evidence type="ECO:0000313" key="14">
    <source>
        <dbReference type="Proteomes" id="UP001318040"/>
    </source>
</evidence>
<dbReference type="CDD" id="cd00054">
    <property type="entry name" value="EGF_CA"/>
    <property type="match status" value="2"/>
</dbReference>
<evidence type="ECO:0000259" key="13">
    <source>
        <dbReference type="PROSITE" id="PS50026"/>
    </source>
</evidence>
<comment type="subcellular location">
    <subcellularLocation>
        <location evidence="1">Secreted</location>
        <location evidence="1">Extracellular space</location>
        <location evidence="1">Extracellular matrix</location>
    </subcellularLocation>
</comment>
<feature type="domain" description="EGF-like" evidence="13">
    <location>
        <begin position="402"/>
        <end position="441"/>
    </location>
</feature>
<dbReference type="GO" id="GO:0005509">
    <property type="term" value="F:calcium ion binding"/>
    <property type="evidence" value="ECO:0007669"/>
    <property type="project" value="InterPro"/>
</dbReference>
<keyword evidence="10" id="KW-0325">Glycoprotein</keyword>
<dbReference type="InterPro" id="IPR049883">
    <property type="entry name" value="NOTCH1_EGF-like"/>
</dbReference>
<keyword evidence="9 11" id="KW-1015">Disulfide bond</keyword>
<dbReference type="InterPro" id="IPR018097">
    <property type="entry name" value="EGF_Ca-bd_CS"/>
</dbReference>
<evidence type="ECO:0000256" key="2">
    <source>
        <dbReference type="ARBA" id="ARBA00006127"/>
    </source>
</evidence>
<dbReference type="SUPFAM" id="SSF57184">
    <property type="entry name" value="Growth factor receptor domain"/>
    <property type="match status" value="2"/>
</dbReference>
<evidence type="ECO:0000256" key="7">
    <source>
        <dbReference type="ARBA" id="ARBA00022737"/>
    </source>
</evidence>
<evidence type="ECO:0000256" key="8">
    <source>
        <dbReference type="ARBA" id="ARBA00022837"/>
    </source>
</evidence>
<dbReference type="Gene3D" id="2.10.25.10">
    <property type="entry name" value="Laminin"/>
    <property type="match status" value="6"/>
</dbReference>
<evidence type="ECO:0000256" key="5">
    <source>
        <dbReference type="ARBA" id="ARBA00022536"/>
    </source>
</evidence>
<dbReference type="RefSeq" id="XP_032812113.1">
    <property type="nucleotide sequence ID" value="XM_032956222.1"/>
</dbReference>
<dbReference type="PROSITE" id="PS50026">
    <property type="entry name" value="EGF_3"/>
    <property type="match status" value="4"/>
</dbReference>
<dbReference type="SMART" id="SM00179">
    <property type="entry name" value="EGF_CA"/>
    <property type="match status" value="6"/>
</dbReference>
<evidence type="ECO:0000256" key="6">
    <source>
        <dbReference type="ARBA" id="ARBA00022729"/>
    </source>
</evidence>
<evidence type="ECO:0000256" key="11">
    <source>
        <dbReference type="PROSITE-ProRule" id="PRU00076"/>
    </source>
</evidence>
<feature type="domain" description="EGF-like" evidence="13">
    <location>
        <begin position="363"/>
        <end position="401"/>
    </location>
</feature>
<dbReference type="PANTHER" id="PTHR24050:SF28">
    <property type="entry name" value="UROMODULIN-LIKE"/>
    <property type="match status" value="1"/>
</dbReference>
<evidence type="ECO:0000313" key="15">
    <source>
        <dbReference type="RefSeq" id="XP_032812113.1"/>
    </source>
</evidence>
<feature type="region of interest" description="Disordered" evidence="12">
    <location>
        <begin position="30"/>
        <end position="63"/>
    </location>
</feature>
<keyword evidence="6" id="KW-0732">Signal</keyword>
<dbReference type="PRINTS" id="PR00907">
    <property type="entry name" value="THRMBOMODULN"/>
</dbReference>
<dbReference type="InterPro" id="IPR001881">
    <property type="entry name" value="EGF-like_Ca-bd_dom"/>
</dbReference>
<proteinExistence type="inferred from homology"/>
<feature type="disulfide bond" evidence="11">
    <location>
        <begin position="406"/>
        <end position="416"/>
    </location>
</feature>
<dbReference type="PROSITE" id="PS01186">
    <property type="entry name" value="EGF_2"/>
    <property type="match status" value="4"/>
</dbReference>
<dbReference type="AlphaFoldDB" id="A0AAJ7T6A6"/>
<comment type="caution">
    <text evidence="11">Lacks conserved residue(s) required for the propagation of feature annotation.</text>
</comment>
<feature type="domain" description="EGF-like" evidence="13">
    <location>
        <begin position="442"/>
        <end position="480"/>
    </location>
</feature>
<protein>
    <submittedName>
        <fullName evidence="15">EGF-containing fibulin-like extracellular matrix protein 2</fullName>
    </submittedName>
</protein>
<evidence type="ECO:0000256" key="10">
    <source>
        <dbReference type="ARBA" id="ARBA00023180"/>
    </source>
</evidence>
<evidence type="ECO:0000256" key="1">
    <source>
        <dbReference type="ARBA" id="ARBA00004498"/>
    </source>
</evidence>
<dbReference type="FunFam" id="2.10.25.10:FF:000014">
    <property type="entry name" value="Latent-transforming growth factor beta-binding protein 3"/>
    <property type="match status" value="1"/>
</dbReference>
<feature type="compositionally biased region" description="Low complexity" evidence="12">
    <location>
        <begin position="47"/>
        <end position="63"/>
    </location>
</feature>
<keyword evidence="14" id="KW-1185">Reference proteome</keyword>
<dbReference type="PANTHER" id="PTHR24050">
    <property type="entry name" value="PA14 DOMAIN-CONTAINING PROTEIN"/>
    <property type="match status" value="1"/>
</dbReference>
<dbReference type="PROSITE" id="PS00010">
    <property type="entry name" value="ASX_HYDROXYL"/>
    <property type="match status" value="4"/>
</dbReference>
<keyword evidence="3" id="KW-0964">Secreted</keyword>
<feature type="domain" description="EGF-like" evidence="13">
    <location>
        <begin position="321"/>
        <end position="362"/>
    </location>
</feature>
<evidence type="ECO:0000256" key="4">
    <source>
        <dbReference type="ARBA" id="ARBA00022530"/>
    </source>
</evidence>
<dbReference type="SMART" id="SM00181">
    <property type="entry name" value="EGF"/>
    <property type="match status" value="4"/>
</dbReference>
<keyword evidence="4" id="KW-0272">Extracellular matrix</keyword>
<dbReference type="PROSITE" id="PS01187">
    <property type="entry name" value="EGF_CA"/>
    <property type="match status" value="2"/>
</dbReference>
<dbReference type="GeneID" id="116943381"/>
<dbReference type="InterPro" id="IPR052235">
    <property type="entry name" value="Nephronectin_domain"/>
</dbReference>
<sequence>MVQCDGRERGEGRAALIGRHALLAVCCAEQGAGRSSQSSREEEEVQRSPGRSPAPRNSPSSRVGMGTALRALAVLCALLGSTVSQPSHEAPPQDCSEGYEWEHATGECRDVDECTGIPDACRGDMMCVNHFGGYMCLPRSALVITGGVQPGGTDLSGPQSGLPGQRGPELGTGQDTEIGTRGPATSGLDGPRPGGPRPGGSRHSEPSPGGSRPGGPRQGEPRPDVARTAVPRPIEPRRDGPRPGGTRIAEPRPGRPRPGNARQGGGRPDVTGQDFEQDNDFSDQGHRPQPPDVNIPAETPLPPPTSRCQLGYRLSEGFCIDVDECEVDTHRCAPPLVCANAPGSYRCQCLPGFRMGGRGACQDVDECLRSPCQHRCINTVGSFECQCPAGYSVAAGGRNCADIDECTESSPCAQRCLNTLGSFLCRCERGYLLERDGRTCRDIDECSAPVPVCRFSCQNIPGSYECQCPEGYEASEGRCTDIDECDLGVHGCTDSQSCFNTPGSMRCLQRDKCTQPYSQTSDDTCVCPRDLAACRNRPYMVRYRYAVLSPDRRPQSTVYHVHAATRYPGARNSFHLHDTPGSDGAYFSLRQTGPYSAVLTLLRSLSGPRDIILDVEMVSVQPYVRSGSSSSVLRLTLFVTAQPF</sequence>
<organism evidence="14 15">
    <name type="scientific">Petromyzon marinus</name>
    <name type="common">Sea lamprey</name>
    <dbReference type="NCBI Taxonomy" id="7757"/>
    <lineage>
        <taxon>Eukaryota</taxon>
        <taxon>Metazoa</taxon>
        <taxon>Chordata</taxon>
        <taxon>Craniata</taxon>
        <taxon>Vertebrata</taxon>
        <taxon>Cyclostomata</taxon>
        <taxon>Hyperoartia</taxon>
        <taxon>Petromyzontiformes</taxon>
        <taxon>Petromyzontidae</taxon>
        <taxon>Petromyzon</taxon>
    </lineage>
</organism>
<comment type="similarity">
    <text evidence="2">Belongs to the fibulin family.</text>
</comment>
<feature type="region of interest" description="Disordered" evidence="12">
    <location>
        <begin position="148"/>
        <end position="307"/>
    </location>
</feature>
<accession>A0AAJ7T6A6</accession>
<dbReference type="KEGG" id="pmrn:116943381"/>
<evidence type="ECO:0000256" key="3">
    <source>
        <dbReference type="ARBA" id="ARBA00022525"/>
    </source>
</evidence>
<dbReference type="InterPro" id="IPR000152">
    <property type="entry name" value="EGF-type_Asp/Asn_hydroxyl_site"/>
</dbReference>
<keyword evidence="7" id="KW-0677">Repeat</keyword>